<dbReference type="AlphaFoldDB" id="A0A2M4D2M1"/>
<feature type="transmembrane region" description="Helical" evidence="1">
    <location>
        <begin position="6"/>
        <end position="23"/>
    </location>
</feature>
<sequence length="133" mass="15422">MVGVVQPYYWPLAAVLLLLLSKGKMLMRWRKRLVVGWNLWWMFWSYRGRLIGTGRLILLLRIIHVRLLSSEHLHVLPNQVGNLERLCGCEYNLGLFLVRTGDDHETVHVGRKGQYRLVVVGAEGVSRAMLEQM</sequence>
<dbReference type="EMBL" id="GGFL01007652">
    <property type="protein sequence ID" value="MBW71830.1"/>
    <property type="molecule type" value="Transcribed_RNA"/>
</dbReference>
<keyword evidence="1" id="KW-1133">Transmembrane helix</keyword>
<reference evidence="2" key="1">
    <citation type="submission" date="2018-01" db="EMBL/GenBank/DDBJ databases">
        <title>An insight into the sialome of Amazonian anophelines.</title>
        <authorList>
            <person name="Ribeiro J.M."/>
            <person name="Scarpassa V."/>
            <person name="Calvo E."/>
        </authorList>
    </citation>
    <scope>NUCLEOTIDE SEQUENCE</scope>
</reference>
<evidence type="ECO:0000256" key="1">
    <source>
        <dbReference type="SAM" id="Phobius"/>
    </source>
</evidence>
<accession>A0A2M4D2M1</accession>
<protein>
    <submittedName>
        <fullName evidence="2">Putative secreted protein</fullName>
    </submittedName>
</protein>
<proteinExistence type="predicted"/>
<keyword evidence="1" id="KW-0812">Transmembrane</keyword>
<organism evidence="2">
    <name type="scientific">Anopheles darlingi</name>
    <name type="common">Mosquito</name>
    <dbReference type="NCBI Taxonomy" id="43151"/>
    <lineage>
        <taxon>Eukaryota</taxon>
        <taxon>Metazoa</taxon>
        <taxon>Ecdysozoa</taxon>
        <taxon>Arthropoda</taxon>
        <taxon>Hexapoda</taxon>
        <taxon>Insecta</taxon>
        <taxon>Pterygota</taxon>
        <taxon>Neoptera</taxon>
        <taxon>Endopterygota</taxon>
        <taxon>Diptera</taxon>
        <taxon>Nematocera</taxon>
        <taxon>Culicoidea</taxon>
        <taxon>Culicidae</taxon>
        <taxon>Anophelinae</taxon>
        <taxon>Anopheles</taxon>
    </lineage>
</organism>
<keyword evidence="1" id="KW-0472">Membrane</keyword>
<evidence type="ECO:0000313" key="2">
    <source>
        <dbReference type="EMBL" id="MBW71830.1"/>
    </source>
</evidence>
<name>A0A2M4D2M1_ANODA</name>